<organism evidence="2">
    <name type="scientific">Arundo donax</name>
    <name type="common">Giant reed</name>
    <name type="synonym">Donax arundinaceus</name>
    <dbReference type="NCBI Taxonomy" id="35708"/>
    <lineage>
        <taxon>Eukaryota</taxon>
        <taxon>Viridiplantae</taxon>
        <taxon>Streptophyta</taxon>
        <taxon>Embryophyta</taxon>
        <taxon>Tracheophyta</taxon>
        <taxon>Spermatophyta</taxon>
        <taxon>Magnoliopsida</taxon>
        <taxon>Liliopsida</taxon>
        <taxon>Poales</taxon>
        <taxon>Poaceae</taxon>
        <taxon>PACMAD clade</taxon>
        <taxon>Arundinoideae</taxon>
        <taxon>Arundineae</taxon>
        <taxon>Arundo</taxon>
    </lineage>
</organism>
<name>A0A0A9C7E8_ARUDO</name>
<accession>A0A0A9C7E8</accession>
<protein>
    <submittedName>
        <fullName evidence="2">Uncharacterized protein</fullName>
    </submittedName>
</protein>
<feature type="region of interest" description="Disordered" evidence="1">
    <location>
        <begin position="76"/>
        <end position="159"/>
    </location>
</feature>
<proteinExistence type="predicted"/>
<evidence type="ECO:0000256" key="1">
    <source>
        <dbReference type="SAM" id="MobiDB-lite"/>
    </source>
</evidence>
<reference evidence="2" key="2">
    <citation type="journal article" date="2015" name="Data Brief">
        <title>Shoot transcriptome of the giant reed, Arundo donax.</title>
        <authorList>
            <person name="Barrero R.A."/>
            <person name="Guerrero F.D."/>
            <person name="Moolhuijzen P."/>
            <person name="Goolsby J.A."/>
            <person name="Tidwell J."/>
            <person name="Bellgard S.E."/>
            <person name="Bellgard M.I."/>
        </authorList>
    </citation>
    <scope>NUCLEOTIDE SEQUENCE</scope>
    <source>
        <tissue evidence="2">Shoot tissue taken approximately 20 cm above the soil surface</tissue>
    </source>
</reference>
<reference evidence="2" key="1">
    <citation type="submission" date="2014-09" db="EMBL/GenBank/DDBJ databases">
        <authorList>
            <person name="Magalhaes I.L.F."/>
            <person name="Oliveira U."/>
            <person name="Santos F.R."/>
            <person name="Vidigal T.H.D.A."/>
            <person name="Brescovit A.D."/>
            <person name="Santos A.J."/>
        </authorList>
    </citation>
    <scope>NUCLEOTIDE SEQUENCE</scope>
    <source>
        <tissue evidence="2">Shoot tissue taken approximately 20 cm above the soil surface</tissue>
    </source>
</reference>
<dbReference type="AlphaFoldDB" id="A0A0A9C7E8"/>
<sequence length="159" mass="16443">MVVGSVRGGVDAALKPADRQYWRGRAACALGDLGCVADIKGVGGSRRPGFMFDSGGEELMPVAVGSSAASGVWGRWRHEGDQERRGTWRPAGGAAHVGHGSNSAIARIKKPWMAAGSRTGEEGSAGEGHREGGVGGPRCVDQEEADADQSARSRWACVG</sequence>
<feature type="compositionally biased region" description="Basic and acidic residues" evidence="1">
    <location>
        <begin position="76"/>
        <end position="86"/>
    </location>
</feature>
<evidence type="ECO:0000313" key="2">
    <source>
        <dbReference type="EMBL" id="JAD67442.1"/>
    </source>
</evidence>
<dbReference type="EMBL" id="GBRH01230453">
    <property type="protein sequence ID" value="JAD67442.1"/>
    <property type="molecule type" value="Transcribed_RNA"/>
</dbReference>